<dbReference type="InterPro" id="IPR027417">
    <property type="entry name" value="P-loop_NTPase"/>
</dbReference>
<dbReference type="InterPro" id="IPR054289">
    <property type="entry name" value="DUF7025"/>
</dbReference>
<proteinExistence type="predicted"/>
<name>A0ABR3U3U6_9PEZI</name>
<evidence type="ECO:0000256" key="1">
    <source>
        <dbReference type="SAM" id="MobiDB-lite"/>
    </source>
</evidence>
<feature type="domain" description="AAA+ ATPase" evidence="2">
    <location>
        <begin position="811"/>
        <end position="935"/>
    </location>
</feature>
<feature type="compositionally biased region" description="Basic residues" evidence="1">
    <location>
        <begin position="310"/>
        <end position="326"/>
    </location>
</feature>
<reference evidence="3 4" key="1">
    <citation type="journal article" date="2023" name="Plant Dis.">
        <title>First Report of Diplodia intermedia Causing Canker and Dieback Diseases on Apple Trees in Canada.</title>
        <authorList>
            <person name="Ellouze W."/>
            <person name="Ilyukhin E."/>
            <person name="Sulman M."/>
            <person name="Ali S."/>
        </authorList>
    </citation>
    <scope>NUCLEOTIDE SEQUENCE [LARGE SCALE GENOMIC DNA]</scope>
    <source>
        <strain evidence="3 4">M45-28</strain>
    </source>
</reference>
<keyword evidence="4" id="KW-1185">Reference proteome</keyword>
<evidence type="ECO:0000259" key="2">
    <source>
        <dbReference type="SMART" id="SM00382"/>
    </source>
</evidence>
<dbReference type="PANTHER" id="PTHR46411">
    <property type="entry name" value="FAMILY ATPASE, PUTATIVE-RELATED"/>
    <property type="match status" value="1"/>
</dbReference>
<dbReference type="Proteomes" id="UP001521184">
    <property type="component" value="Unassembled WGS sequence"/>
</dbReference>
<organism evidence="3 4">
    <name type="scientific">Diplodia intermedia</name>
    <dbReference type="NCBI Taxonomy" id="856260"/>
    <lineage>
        <taxon>Eukaryota</taxon>
        <taxon>Fungi</taxon>
        <taxon>Dikarya</taxon>
        <taxon>Ascomycota</taxon>
        <taxon>Pezizomycotina</taxon>
        <taxon>Dothideomycetes</taxon>
        <taxon>Dothideomycetes incertae sedis</taxon>
        <taxon>Botryosphaeriales</taxon>
        <taxon>Botryosphaeriaceae</taxon>
        <taxon>Diplodia</taxon>
    </lineage>
</organism>
<feature type="compositionally biased region" description="Basic and acidic residues" evidence="1">
    <location>
        <begin position="1"/>
        <end position="10"/>
    </location>
</feature>
<feature type="region of interest" description="Disordered" evidence="1">
    <location>
        <begin position="308"/>
        <end position="328"/>
    </location>
</feature>
<evidence type="ECO:0000313" key="3">
    <source>
        <dbReference type="EMBL" id="KAL1650086.1"/>
    </source>
</evidence>
<dbReference type="CDD" id="cd19481">
    <property type="entry name" value="RecA-like_protease"/>
    <property type="match status" value="1"/>
</dbReference>
<evidence type="ECO:0000313" key="4">
    <source>
        <dbReference type="Proteomes" id="UP001521184"/>
    </source>
</evidence>
<feature type="compositionally biased region" description="Basic residues" evidence="1">
    <location>
        <begin position="67"/>
        <end position="107"/>
    </location>
</feature>
<sequence length="1028" mass="116445">MDTARDKNADDNATVKVESSAEPATPSSSSPPSATAELTAGGGAAEPSPSAKDGGGANKKSAAAAAKGKKGKQSTPTKKKVGAAAARCRHKDHAASKKRGKHHGKKKYVSDDDEESETADSEDEESDAESTASSTDESSDEDEQQQIKSKKKAGKKGLRARKAKSKSKGKRKAVKKHGKKSKKYVSSSEDSSSEESESESDSSDSSSESESESERESAKRSRRRHRKARRAKQVEESDATATADEGSENGSAQTDLDDLSAQQLNQLILLKQEAREQQQRRRALAPPDPLELSGSRLQKLSSELKALKELKKKNKESKKKGKKSGKRASTLEYKRVDELWDSKIHNYKLTESAEDPVDEFNSYIFNVRRRFDWENKYRNTVVDIKSKLLKEALQEVMKDVKGVSLVEEQPCIDPNMLFLYLEELRRFAKKTLKSRTRKQKKKKTKRRLKLMASHCKVMISYLDEDYDETKKTLYPMLEAGNITFDLLWALFKPNTIAYTTTYGSVENPRCFKVDYATKESSFIRGDWYSIEGRYLEYDGKTFGLGELELSVDAFKGPRKITSLATYPLRYHKDPDGIKQQLIERGKRFVTMTGMNYRFHKGLAFEKRKKMVLKHNINGRVMIDPAIFRRINANYPISVIKPKDQDDLWDFASCGCSDDESDDEMEGPHNMGEEHEERQKYRFKIVHDEKKEAHLIQVPVDDDGNEIQAEKLDKLAEDGEGVKEDNDESKAKHEFTEEELLIASPVVLGFAFSEKRWMEFSLSGVRDIEWNEGAFESLVLRQDQKSIVKALVSSHKFHAAQTIDDVVQGKGKGLVFVLHGPPGVGKTLTAEGIADYLKSPLYAVSAGELGTDSWRLEQELQKIMDIAHSWGAILLLDEADVFLERRQVHDIHRNALVSIFLRLLEYFQGILFLTTNRVETFDDAFQSRIHMGLRYEELGHQAKRQIWRMFLDRVRDMDEAEMVEFRDDDYNTLARNELNGRQIKNTALAVNMGEKLSMEHIKRVLAVAESFERDLRGGSGYEDAMRSYT</sequence>
<comment type="caution">
    <text evidence="3">The sequence shown here is derived from an EMBL/GenBank/DDBJ whole genome shotgun (WGS) entry which is preliminary data.</text>
</comment>
<dbReference type="EMBL" id="JAKEKT020000005">
    <property type="protein sequence ID" value="KAL1650086.1"/>
    <property type="molecule type" value="Genomic_DNA"/>
</dbReference>
<dbReference type="InterPro" id="IPR003593">
    <property type="entry name" value="AAA+_ATPase"/>
</dbReference>
<dbReference type="SUPFAM" id="SSF52540">
    <property type="entry name" value="P-loop containing nucleoside triphosphate hydrolases"/>
    <property type="match status" value="1"/>
</dbReference>
<accession>A0ABR3U3U6</accession>
<dbReference type="Gene3D" id="3.40.50.300">
    <property type="entry name" value="P-loop containing nucleotide triphosphate hydrolases"/>
    <property type="match status" value="1"/>
</dbReference>
<protein>
    <recommendedName>
        <fullName evidence="2">AAA+ ATPase domain-containing protein</fullName>
    </recommendedName>
</protein>
<dbReference type="PANTHER" id="PTHR46411:SF1">
    <property type="entry name" value="FAMILY ATPASE, PUTATIVE (AFU_ORTHOLOGUE AFUA_7G05752)-RELATED"/>
    <property type="match status" value="1"/>
</dbReference>
<feature type="compositionally biased region" description="Basic residues" evidence="1">
    <location>
        <begin position="220"/>
        <end position="231"/>
    </location>
</feature>
<feature type="region of interest" description="Disordered" evidence="1">
    <location>
        <begin position="1"/>
        <end position="259"/>
    </location>
</feature>
<dbReference type="InterPro" id="IPR003959">
    <property type="entry name" value="ATPase_AAA_core"/>
</dbReference>
<feature type="compositionally biased region" description="Acidic residues" evidence="1">
    <location>
        <begin position="191"/>
        <end position="211"/>
    </location>
</feature>
<feature type="compositionally biased region" description="Basic residues" evidence="1">
    <location>
        <begin position="148"/>
        <end position="183"/>
    </location>
</feature>
<feature type="compositionally biased region" description="Low complexity" evidence="1">
    <location>
        <begin position="18"/>
        <end position="39"/>
    </location>
</feature>
<dbReference type="Pfam" id="PF00004">
    <property type="entry name" value="AAA"/>
    <property type="match status" value="1"/>
</dbReference>
<feature type="compositionally biased region" description="Acidic residues" evidence="1">
    <location>
        <begin position="111"/>
        <end position="128"/>
    </location>
</feature>
<gene>
    <name evidence="3" type="ORF">SLS58_001464</name>
</gene>
<feature type="compositionally biased region" description="Polar residues" evidence="1">
    <location>
        <begin position="248"/>
        <end position="259"/>
    </location>
</feature>
<dbReference type="SMART" id="SM00382">
    <property type="entry name" value="AAA"/>
    <property type="match status" value="1"/>
</dbReference>
<dbReference type="Pfam" id="PF22942">
    <property type="entry name" value="DUF7025"/>
    <property type="match status" value="1"/>
</dbReference>